<feature type="transmembrane region" description="Helical" evidence="1">
    <location>
        <begin position="126"/>
        <end position="151"/>
    </location>
</feature>
<feature type="transmembrane region" description="Helical" evidence="1">
    <location>
        <begin position="42"/>
        <end position="63"/>
    </location>
</feature>
<dbReference type="AlphaFoldDB" id="A0A479ZUC4"/>
<name>A0A479ZUC4_9CYAN</name>
<dbReference type="Proteomes" id="UP000300142">
    <property type="component" value="Unassembled WGS sequence"/>
</dbReference>
<evidence type="ECO:0000256" key="1">
    <source>
        <dbReference type="SAM" id="Phobius"/>
    </source>
</evidence>
<accession>A0A479ZUC4</accession>
<proteinExistence type="predicted"/>
<keyword evidence="1" id="KW-0472">Membrane</keyword>
<organism evidence="2 3">
    <name type="scientific">Sphaerospermopsis reniformis</name>
    <dbReference type="NCBI Taxonomy" id="531300"/>
    <lineage>
        <taxon>Bacteria</taxon>
        <taxon>Bacillati</taxon>
        <taxon>Cyanobacteriota</taxon>
        <taxon>Cyanophyceae</taxon>
        <taxon>Nostocales</taxon>
        <taxon>Aphanizomenonaceae</taxon>
        <taxon>Sphaerospermopsis</taxon>
    </lineage>
</organism>
<feature type="transmembrane region" description="Helical" evidence="1">
    <location>
        <begin position="12"/>
        <end position="36"/>
    </location>
</feature>
<keyword evidence="1" id="KW-1133">Transmembrane helix</keyword>
<sequence length="265" mass="30357">MFYWKQRRMYLNFFISSVLGIVVTFLVAFGVLQWLHISAGNFLDWIIGGASFWWLLVIVTVPWNVHFQAKEVLAEAAESIAKNIPVDEKQVNYVKVLAKRSLWLAIALHLVSAVALYILAATGISAVGYISSGAALLLTLLRPAISAYEYLYTRLIMIRQGFTYPREDILELRNRFAEIEQKVQSLEDQLNPEQPYSLVANNQRFSEETRKELARVVASLEELRAINHTEHERISREARNAIAQLSTDGQFLDHVREIIRFFKSA</sequence>
<gene>
    <name evidence="2" type="ORF">SR1949_14330</name>
</gene>
<comment type="caution">
    <text evidence="2">The sequence shown here is derived from an EMBL/GenBank/DDBJ whole genome shotgun (WGS) entry which is preliminary data.</text>
</comment>
<reference evidence="3" key="1">
    <citation type="submission" date="2019-02" db="EMBL/GenBank/DDBJ databases">
        <title>Draft genome sequence of Sphaerospermopsis reniformis NIES-1949.</title>
        <authorList>
            <person name="Yamaguchi H."/>
            <person name="Suzuki S."/>
            <person name="Kawachi M."/>
        </authorList>
    </citation>
    <scope>NUCLEOTIDE SEQUENCE [LARGE SCALE GENOMIC DNA]</scope>
    <source>
        <strain evidence="3">NIES-1949</strain>
    </source>
</reference>
<keyword evidence="1" id="KW-0812">Transmembrane</keyword>
<keyword evidence="3" id="KW-1185">Reference proteome</keyword>
<protein>
    <submittedName>
        <fullName evidence="2">Uncharacterized protein</fullName>
    </submittedName>
</protein>
<evidence type="ECO:0000313" key="3">
    <source>
        <dbReference type="Proteomes" id="UP000300142"/>
    </source>
</evidence>
<dbReference type="EMBL" id="BJCE01000034">
    <property type="protein sequence ID" value="GCL36330.1"/>
    <property type="molecule type" value="Genomic_DNA"/>
</dbReference>
<evidence type="ECO:0000313" key="2">
    <source>
        <dbReference type="EMBL" id="GCL36330.1"/>
    </source>
</evidence>
<feature type="transmembrane region" description="Helical" evidence="1">
    <location>
        <begin position="102"/>
        <end position="120"/>
    </location>
</feature>